<evidence type="ECO:0000313" key="4">
    <source>
        <dbReference type="Proteomes" id="UP000253208"/>
    </source>
</evidence>
<dbReference type="EMBL" id="PSQG01000017">
    <property type="protein sequence ID" value="RCH42946.1"/>
    <property type="molecule type" value="Genomic_DNA"/>
</dbReference>
<protein>
    <submittedName>
        <fullName evidence="3">WYL domain-containing protein</fullName>
    </submittedName>
</protein>
<dbReference type="InterPro" id="IPR036390">
    <property type="entry name" value="WH_DNA-bd_sf"/>
</dbReference>
<gene>
    <name evidence="3" type="ORF">C4886_12000</name>
</gene>
<comment type="caution">
    <text evidence="3">The sequence shown here is derived from an EMBL/GenBank/DDBJ whole genome shotgun (WGS) entry which is preliminary data.</text>
</comment>
<dbReference type="Pfam" id="PF25583">
    <property type="entry name" value="WCX"/>
    <property type="match status" value="1"/>
</dbReference>
<dbReference type="InterPro" id="IPR031655">
    <property type="entry name" value="FokI_D3"/>
</dbReference>
<dbReference type="RefSeq" id="WP_015526952.1">
    <property type="nucleotide sequence ID" value="NZ_PSQG01000017.1"/>
</dbReference>
<evidence type="ECO:0000313" key="3">
    <source>
        <dbReference type="EMBL" id="RCH42946.1"/>
    </source>
</evidence>
<sequence>MAKSNNQKAKILYLEKMLRETGEHRVISMQKILENLEKQGIRAERKSIYDDVEVLRSFGMDIRYTRERPGGYYLAGESAGEEQPSEEPGLTAEAKEIHETKDIHETSVTGYRKLLEASAGTIKKEIKLLCTGAVQAEVRDFFGTDAEYKMKDSGDLTVTAELPENGKFYGWLTGMGGSVRILKPKKSAAAYRDYLKSLAKDYKGL</sequence>
<evidence type="ECO:0000259" key="2">
    <source>
        <dbReference type="Pfam" id="PF25583"/>
    </source>
</evidence>
<dbReference type="AlphaFoldDB" id="A0A367FYP0"/>
<feature type="domain" description="WCX" evidence="2">
    <location>
        <begin position="126"/>
        <end position="199"/>
    </location>
</feature>
<accession>A0A367FYP0</accession>
<evidence type="ECO:0000259" key="1">
    <source>
        <dbReference type="Pfam" id="PF16902"/>
    </source>
</evidence>
<dbReference type="SUPFAM" id="SSF46785">
    <property type="entry name" value="Winged helix' DNA-binding domain"/>
    <property type="match status" value="1"/>
</dbReference>
<name>A0A367FYP0_9FIRM</name>
<dbReference type="InterPro" id="IPR057727">
    <property type="entry name" value="WCX_dom"/>
</dbReference>
<feature type="domain" description="FokI D3" evidence="1">
    <location>
        <begin position="17"/>
        <end position="65"/>
    </location>
</feature>
<dbReference type="Pfam" id="PF16902">
    <property type="entry name" value="FokI_D3"/>
    <property type="match status" value="1"/>
</dbReference>
<organism evidence="3 4">
    <name type="scientific">Blautia obeum</name>
    <dbReference type="NCBI Taxonomy" id="40520"/>
    <lineage>
        <taxon>Bacteria</taxon>
        <taxon>Bacillati</taxon>
        <taxon>Bacillota</taxon>
        <taxon>Clostridia</taxon>
        <taxon>Lachnospirales</taxon>
        <taxon>Lachnospiraceae</taxon>
        <taxon>Blautia</taxon>
    </lineage>
</organism>
<proteinExistence type="predicted"/>
<reference evidence="3 4" key="1">
    <citation type="submission" date="2018-02" db="EMBL/GenBank/DDBJ databases">
        <title>Complete genome sequencing of Faecalibacterium prausnitzii strains isolated from the human gut.</title>
        <authorList>
            <person name="Fitzgerald B.C."/>
            <person name="Shkoporov A.N."/>
            <person name="Ross P.R."/>
            <person name="Hill C."/>
        </authorList>
    </citation>
    <scope>NUCLEOTIDE SEQUENCE [LARGE SCALE GENOMIC DNA]</scope>
    <source>
        <strain evidence="3 4">APC942/31-1</strain>
    </source>
</reference>
<dbReference type="Proteomes" id="UP000253208">
    <property type="component" value="Unassembled WGS sequence"/>
</dbReference>